<dbReference type="Pfam" id="PF16972">
    <property type="entry name" value="TipE"/>
    <property type="match status" value="1"/>
</dbReference>
<sequence>MTAEKQICLGICVCQLVAILSGVSLLYLAVIVIIPSKDELGMGFHRTPIMCTTVEAKDIASGSKKLSCDWSTCGEWCLSKGSGKCMQIHVMVRNNGSKVNFRDCVDIADDNCSALDVNATQVWYCKKGQCKDLTGLYYCTKDDDNGCSNLTPAFICHSRKVERTPIKCTEEKCEERLNGVYSCKAGTCHHLKEIHKYWRDCERKCTKLEMRERNVVIFSRERLVATACSSMDSPDNNTLNTTANIEAVSSSQEWRDKKQVLLIFCSYVQKVTGKKTYDLLSEDCFNATLANVEDVRVLKDYLQLLQLHQNLGNRSDWVIPPEHTLRVMNNTQLRINSEGCVNTLRKECAAFFETHAHDGSDGMTPDRYPCYITDKSQEFVIGKFDPQLTTTILLVATILPGCLFILACSCLFICSKSVGVDDEGHLRLTLLQAGGAGASKEPVQFDELL</sequence>
<keyword evidence="1" id="KW-0812">Transmembrane</keyword>
<reference evidence="2 3" key="1">
    <citation type="journal article" date="2024" name="BMC Genomics">
        <title>Genome assembly of redclaw crayfish (Cherax quadricarinatus) provides insights into its immune adaptation and hypoxia tolerance.</title>
        <authorList>
            <person name="Liu Z."/>
            <person name="Zheng J."/>
            <person name="Li H."/>
            <person name="Fang K."/>
            <person name="Wang S."/>
            <person name="He J."/>
            <person name="Zhou D."/>
            <person name="Weng S."/>
            <person name="Chi M."/>
            <person name="Gu Z."/>
            <person name="He J."/>
            <person name="Li F."/>
            <person name="Wang M."/>
        </authorList>
    </citation>
    <scope>NUCLEOTIDE SEQUENCE [LARGE SCALE GENOMIC DNA]</scope>
    <source>
        <strain evidence="2">ZL_2023a</strain>
    </source>
</reference>
<name>A0AAW0XAP5_CHEQU</name>
<dbReference type="PANTHER" id="PTHR12335">
    <property type="entry name" value="TIPE PROTEIN TEMPERATURE-INDUCED PARALYTIC E"/>
    <property type="match status" value="1"/>
</dbReference>
<dbReference type="GO" id="GO:0002028">
    <property type="term" value="P:regulation of sodium ion transport"/>
    <property type="evidence" value="ECO:0007669"/>
    <property type="project" value="TreeGrafter"/>
</dbReference>
<dbReference type="Proteomes" id="UP001445076">
    <property type="component" value="Unassembled WGS sequence"/>
</dbReference>
<proteinExistence type="predicted"/>
<dbReference type="GO" id="GO:0005886">
    <property type="term" value="C:plasma membrane"/>
    <property type="evidence" value="ECO:0007669"/>
    <property type="project" value="TreeGrafter"/>
</dbReference>
<protein>
    <submittedName>
        <fullName evidence="2">Uncharacterized protein</fullName>
    </submittedName>
</protein>
<accession>A0AAW0XAP5</accession>
<gene>
    <name evidence="2" type="ORF">OTU49_004453</name>
</gene>
<evidence type="ECO:0000256" key="1">
    <source>
        <dbReference type="SAM" id="Phobius"/>
    </source>
</evidence>
<feature type="transmembrane region" description="Helical" evidence="1">
    <location>
        <begin position="392"/>
        <end position="414"/>
    </location>
</feature>
<dbReference type="EMBL" id="JARKIK010000042">
    <property type="protein sequence ID" value="KAK8737379.1"/>
    <property type="molecule type" value="Genomic_DNA"/>
</dbReference>
<keyword evidence="1" id="KW-1133">Transmembrane helix</keyword>
<organism evidence="2 3">
    <name type="scientific">Cherax quadricarinatus</name>
    <name type="common">Australian red claw crayfish</name>
    <dbReference type="NCBI Taxonomy" id="27406"/>
    <lineage>
        <taxon>Eukaryota</taxon>
        <taxon>Metazoa</taxon>
        <taxon>Ecdysozoa</taxon>
        <taxon>Arthropoda</taxon>
        <taxon>Crustacea</taxon>
        <taxon>Multicrustacea</taxon>
        <taxon>Malacostraca</taxon>
        <taxon>Eumalacostraca</taxon>
        <taxon>Eucarida</taxon>
        <taxon>Decapoda</taxon>
        <taxon>Pleocyemata</taxon>
        <taxon>Astacidea</taxon>
        <taxon>Parastacoidea</taxon>
        <taxon>Parastacidae</taxon>
        <taxon>Cherax</taxon>
    </lineage>
</organism>
<keyword evidence="1" id="KW-0472">Membrane</keyword>
<comment type="caution">
    <text evidence="2">The sequence shown here is derived from an EMBL/GenBank/DDBJ whole genome shotgun (WGS) entry which is preliminary data.</text>
</comment>
<evidence type="ECO:0000313" key="3">
    <source>
        <dbReference type="Proteomes" id="UP001445076"/>
    </source>
</evidence>
<dbReference type="InterPro" id="IPR031578">
    <property type="entry name" value="TipE"/>
</dbReference>
<keyword evidence="3" id="KW-1185">Reference proteome</keyword>
<evidence type="ECO:0000313" key="2">
    <source>
        <dbReference type="EMBL" id="KAK8737379.1"/>
    </source>
</evidence>
<feature type="transmembrane region" description="Helical" evidence="1">
    <location>
        <begin position="7"/>
        <end position="34"/>
    </location>
</feature>
<dbReference type="GO" id="GO:0017080">
    <property type="term" value="F:sodium channel regulator activity"/>
    <property type="evidence" value="ECO:0007669"/>
    <property type="project" value="TreeGrafter"/>
</dbReference>
<dbReference type="PANTHER" id="PTHR12335:SF3">
    <property type="entry name" value="IP11896P"/>
    <property type="match status" value="1"/>
</dbReference>
<dbReference type="AlphaFoldDB" id="A0AAW0XAP5"/>